<dbReference type="PROSITE" id="PS51318">
    <property type="entry name" value="TAT"/>
    <property type="match status" value="1"/>
</dbReference>
<evidence type="ECO:0000256" key="2">
    <source>
        <dbReference type="SAM" id="SignalP"/>
    </source>
</evidence>
<dbReference type="EMBL" id="AOPY01001424">
    <property type="protein sequence ID" value="EPJ39331.1"/>
    <property type="molecule type" value="Genomic_DNA"/>
</dbReference>
<dbReference type="Proteomes" id="UP000015001">
    <property type="component" value="Unassembled WGS sequence"/>
</dbReference>
<keyword evidence="4" id="KW-1185">Reference proteome</keyword>
<organism evidence="3 4">
    <name type="scientific">Streptomyces afghaniensis 772</name>
    <dbReference type="NCBI Taxonomy" id="1283301"/>
    <lineage>
        <taxon>Bacteria</taxon>
        <taxon>Bacillati</taxon>
        <taxon>Actinomycetota</taxon>
        <taxon>Actinomycetes</taxon>
        <taxon>Kitasatosporales</taxon>
        <taxon>Streptomycetaceae</taxon>
        <taxon>Streptomyces</taxon>
    </lineage>
</organism>
<proteinExistence type="predicted"/>
<reference evidence="3 4" key="1">
    <citation type="submission" date="2013-02" db="EMBL/GenBank/DDBJ databases">
        <title>Draft Genome Sequence of Streptomyces afghaniensis, Which Produces Compounds of the Julimycin B-Complex.</title>
        <authorList>
            <person name="Gruening B.A."/>
            <person name="Praeg A."/>
            <person name="Erxleben A."/>
            <person name="Guenther S."/>
            <person name="Fiedler H.-P."/>
            <person name="Goodfellow M."/>
            <person name="Mueller M."/>
        </authorList>
    </citation>
    <scope>NUCLEOTIDE SEQUENCE [LARGE SCALE GENOMIC DNA]</scope>
    <source>
        <strain evidence="3 4">772</strain>
    </source>
</reference>
<evidence type="ECO:0000313" key="4">
    <source>
        <dbReference type="Proteomes" id="UP000015001"/>
    </source>
</evidence>
<dbReference type="HOGENOM" id="CLU_057125_0_0_11"/>
<gene>
    <name evidence="3" type="ORF">STAFG_3602</name>
</gene>
<accession>S4MRN7</accession>
<dbReference type="AlphaFoldDB" id="S4MRN7"/>
<feature type="compositionally biased region" description="Low complexity" evidence="1">
    <location>
        <begin position="110"/>
        <end position="124"/>
    </location>
</feature>
<evidence type="ECO:0008006" key="5">
    <source>
        <dbReference type="Google" id="ProtNLM"/>
    </source>
</evidence>
<feature type="chain" id="PRO_5039162910" description="Lipoprotein" evidence="2">
    <location>
        <begin position="25"/>
        <end position="322"/>
    </location>
</feature>
<feature type="region of interest" description="Disordered" evidence="1">
    <location>
        <begin position="303"/>
        <end position="322"/>
    </location>
</feature>
<dbReference type="PATRIC" id="fig|1283301.3.peg.3575"/>
<dbReference type="OrthoDB" id="4053327at2"/>
<dbReference type="InterPro" id="IPR006311">
    <property type="entry name" value="TAT_signal"/>
</dbReference>
<protein>
    <recommendedName>
        <fullName evidence="5">Lipoprotein</fullName>
    </recommendedName>
</protein>
<keyword evidence="2" id="KW-0732">Signal</keyword>
<dbReference type="PROSITE" id="PS51257">
    <property type="entry name" value="PROKAR_LIPOPROTEIN"/>
    <property type="match status" value="1"/>
</dbReference>
<evidence type="ECO:0000256" key="1">
    <source>
        <dbReference type="SAM" id="MobiDB-lite"/>
    </source>
</evidence>
<comment type="caution">
    <text evidence="3">The sequence shown here is derived from an EMBL/GenBank/DDBJ whole genome shotgun (WGS) entry which is preliminary data.</text>
</comment>
<name>S4MRN7_9ACTN</name>
<dbReference type="RefSeq" id="WP_020272550.1">
    <property type="nucleotide sequence ID" value="NZ_KE354177.1"/>
</dbReference>
<feature type="signal peptide" evidence="2">
    <location>
        <begin position="1"/>
        <end position="24"/>
    </location>
</feature>
<evidence type="ECO:0000313" key="3">
    <source>
        <dbReference type="EMBL" id="EPJ39331.1"/>
    </source>
</evidence>
<feature type="region of interest" description="Disordered" evidence="1">
    <location>
        <begin position="102"/>
        <end position="128"/>
    </location>
</feature>
<sequence length="322" mass="34729">MTRSDTARALILLLLAAAPLVVTASACSSPSAPAPAPVPAAARPGALDLPAETRALLADAERALVRDCMARQGFSFFYDSTDLAELRAEAAATNRELTLDDVPRARREGFGPAPGAPARSSSPAERQEQAYLAGLSPQRRNAWEKALMGQPGQRRIKVSVPGVGTMEHPTAGCFAEARIRLFGDYERWARADTFVNARFRPVDEEVKKSPDYKEATARWSTCVGARGHHFTTPDNARARASTLQRDQAISLAVATAECDRQVGRSKTHRSLYEQATRHWAERHPTEAADFRRLNAEAAARLTAATTAPGHVPDPAMTPAPGS</sequence>